<protein>
    <recommendedName>
        <fullName evidence="8">PGG domain-containing protein</fullName>
    </recommendedName>
</protein>
<keyword evidence="10" id="KW-1185">Reference proteome</keyword>
<keyword evidence="4 7" id="KW-1133">Transmembrane helix</keyword>
<evidence type="ECO:0000259" key="8">
    <source>
        <dbReference type="Pfam" id="PF13962"/>
    </source>
</evidence>
<dbReference type="EMBL" id="JAMSHJ010000004">
    <property type="protein sequence ID" value="KAI5422488.1"/>
    <property type="molecule type" value="Genomic_DNA"/>
</dbReference>
<dbReference type="GO" id="GO:0005886">
    <property type="term" value="C:plasma membrane"/>
    <property type="evidence" value="ECO:0007669"/>
    <property type="project" value="TreeGrafter"/>
</dbReference>
<keyword evidence="2 7" id="KW-0812">Transmembrane</keyword>
<dbReference type="PANTHER" id="PTHR24186">
    <property type="entry name" value="PROTEIN PHOSPHATASE 1 REGULATORY SUBUNIT"/>
    <property type="match status" value="1"/>
</dbReference>
<keyword evidence="6 7" id="KW-0472">Membrane</keyword>
<dbReference type="Gramene" id="Psat04G0579500-T1">
    <property type="protein sequence ID" value="KAI5422488.1"/>
    <property type="gene ID" value="KIW84_045795"/>
</dbReference>
<evidence type="ECO:0000313" key="10">
    <source>
        <dbReference type="Proteomes" id="UP001058974"/>
    </source>
</evidence>
<evidence type="ECO:0000256" key="7">
    <source>
        <dbReference type="SAM" id="Phobius"/>
    </source>
</evidence>
<dbReference type="OrthoDB" id="1166648at2759"/>
<feature type="transmembrane region" description="Helical" evidence="7">
    <location>
        <begin position="153"/>
        <end position="174"/>
    </location>
</feature>
<comment type="subcellular location">
    <subcellularLocation>
        <location evidence="1">Membrane</location>
        <topology evidence="1">Multi-pass membrane protein</topology>
    </subcellularLocation>
</comment>
<evidence type="ECO:0000256" key="2">
    <source>
        <dbReference type="ARBA" id="ARBA00022692"/>
    </source>
</evidence>
<evidence type="ECO:0000313" key="9">
    <source>
        <dbReference type="EMBL" id="KAI5422488.1"/>
    </source>
</evidence>
<evidence type="ECO:0000256" key="1">
    <source>
        <dbReference type="ARBA" id="ARBA00004141"/>
    </source>
</evidence>
<feature type="domain" description="PGG" evidence="8">
    <location>
        <begin position="106"/>
        <end position="174"/>
    </location>
</feature>
<sequence>MKNEVDNHGGFVEESSNEEDKKGWRKVLEYVWSWMAYKDKDKWLKQMSGNLGLIATLIATITFQMALNPPGGVRPVKDDGDATPDIIACTLFDNKGYLINDLSLCPGEAVLAVIYPDKYQRFLYWNTICFVASLSVLLLLMSGLPLNHRFPTWLLSIVMCLALTSLAFTYITALDMVTPDPVWHIAHEIQRVLIYAWVGMLSFVVLFLTLRIIIWGVRAFGKKDKKTVTPKIPRENTPPA</sequence>
<evidence type="ECO:0000256" key="5">
    <source>
        <dbReference type="ARBA" id="ARBA00023043"/>
    </source>
</evidence>
<dbReference type="PANTHER" id="PTHR24186:SF37">
    <property type="entry name" value="PGG DOMAIN-CONTAINING PROTEIN"/>
    <property type="match status" value="1"/>
</dbReference>
<dbReference type="InterPro" id="IPR026961">
    <property type="entry name" value="PGG_dom"/>
</dbReference>
<evidence type="ECO:0000256" key="3">
    <source>
        <dbReference type="ARBA" id="ARBA00022737"/>
    </source>
</evidence>
<keyword evidence="3" id="KW-0677">Repeat</keyword>
<dbReference type="Gramene" id="PSAT_LOCUS15349_t1">
    <property type="protein sequence ID" value="CAL5195696.1"/>
    <property type="gene ID" value="PSAT_LOCUS15349"/>
</dbReference>
<proteinExistence type="predicted"/>
<feature type="transmembrane region" description="Helical" evidence="7">
    <location>
        <begin position="122"/>
        <end position="141"/>
    </location>
</feature>
<dbReference type="Pfam" id="PF13962">
    <property type="entry name" value="PGG"/>
    <property type="match status" value="2"/>
</dbReference>
<dbReference type="AlphaFoldDB" id="A0A9D4XJG7"/>
<feature type="domain" description="PGG" evidence="8">
    <location>
        <begin position="42"/>
        <end position="82"/>
    </location>
</feature>
<accession>A0A9D4XJG7</accession>
<dbReference type="Proteomes" id="UP001058974">
    <property type="component" value="Chromosome 4"/>
</dbReference>
<gene>
    <name evidence="9" type="ORF">KIW84_045795</name>
</gene>
<keyword evidence="5" id="KW-0040">ANK repeat</keyword>
<feature type="transmembrane region" description="Helical" evidence="7">
    <location>
        <begin position="194"/>
        <end position="217"/>
    </location>
</feature>
<comment type="caution">
    <text evidence="9">The sequence shown here is derived from an EMBL/GenBank/DDBJ whole genome shotgun (WGS) entry which is preliminary data.</text>
</comment>
<organism evidence="9 10">
    <name type="scientific">Pisum sativum</name>
    <name type="common">Garden pea</name>
    <name type="synonym">Lathyrus oleraceus</name>
    <dbReference type="NCBI Taxonomy" id="3888"/>
    <lineage>
        <taxon>Eukaryota</taxon>
        <taxon>Viridiplantae</taxon>
        <taxon>Streptophyta</taxon>
        <taxon>Embryophyta</taxon>
        <taxon>Tracheophyta</taxon>
        <taxon>Spermatophyta</taxon>
        <taxon>Magnoliopsida</taxon>
        <taxon>eudicotyledons</taxon>
        <taxon>Gunneridae</taxon>
        <taxon>Pentapetalae</taxon>
        <taxon>rosids</taxon>
        <taxon>fabids</taxon>
        <taxon>Fabales</taxon>
        <taxon>Fabaceae</taxon>
        <taxon>Papilionoideae</taxon>
        <taxon>50 kb inversion clade</taxon>
        <taxon>NPAAA clade</taxon>
        <taxon>Hologalegina</taxon>
        <taxon>IRL clade</taxon>
        <taxon>Fabeae</taxon>
        <taxon>Lathyrus</taxon>
    </lineage>
</organism>
<reference evidence="9 10" key="1">
    <citation type="journal article" date="2022" name="Nat. Genet.">
        <title>Improved pea reference genome and pan-genome highlight genomic features and evolutionary characteristics.</title>
        <authorList>
            <person name="Yang T."/>
            <person name="Liu R."/>
            <person name="Luo Y."/>
            <person name="Hu S."/>
            <person name="Wang D."/>
            <person name="Wang C."/>
            <person name="Pandey M.K."/>
            <person name="Ge S."/>
            <person name="Xu Q."/>
            <person name="Li N."/>
            <person name="Li G."/>
            <person name="Huang Y."/>
            <person name="Saxena R.K."/>
            <person name="Ji Y."/>
            <person name="Li M."/>
            <person name="Yan X."/>
            <person name="He Y."/>
            <person name="Liu Y."/>
            <person name="Wang X."/>
            <person name="Xiang C."/>
            <person name="Varshney R.K."/>
            <person name="Ding H."/>
            <person name="Gao S."/>
            <person name="Zong X."/>
        </authorList>
    </citation>
    <scope>NUCLEOTIDE SEQUENCE [LARGE SCALE GENOMIC DNA]</scope>
    <source>
        <strain evidence="9 10">cv. Zhongwan 6</strain>
    </source>
</reference>
<evidence type="ECO:0000256" key="6">
    <source>
        <dbReference type="ARBA" id="ARBA00023136"/>
    </source>
</evidence>
<feature type="transmembrane region" description="Helical" evidence="7">
    <location>
        <begin position="47"/>
        <end position="67"/>
    </location>
</feature>
<evidence type="ECO:0000256" key="4">
    <source>
        <dbReference type="ARBA" id="ARBA00022989"/>
    </source>
</evidence>
<name>A0A9D4XJG7_PEA</name>